<reference evidence="2" key="1">
    <citation type="submission" date="2016-06" db="EMBL/GenBank/DDBJ databases">
        <title>Parallel loss of symbiosis genes in relatives of nitrogen-fixing non-legume Parasponia.</title>
        <authorList>
            <person name="Van Velzen R."/>
            <person name="Holmer R."/>
            <person name="Bu F."/>
            <person name="Rutten L."/>
            <person name="Van Zeijl A."/>
            <person name="Liu W."/>
            <person name="Santuari L."/>
            <person name="Cao Q."/>
            <person name="Sharma T."/>
            <person name="Shen D."/>
            <person name="Roswanjaya Y."/>
            <person name="Wardhani T."/>
            <person name="Kalhor M.S."/>
            <person name="Jansen J."/>
            <person name="Van den Hoogen J."/>
            <person name="Gungor B."/>
            <person name="Hartog M."/>
            <person name="Hontelez J."/>
            <person name="Verver J."/>
            <person name="Yang W.-C."/>
            <person name="Schijlen E."/>
            <person name="Repin R."/>
            <person name="Schilthuizen M."/>
            <person name="Schranz E."/>
            <person name="Heidstra R."/>
            <person name="Miyata K."/>
            <person name="Fedorova E."/>
            <person name="Kohlen W."/>
            <person name="Bisseling T."/>
            <person name="Smit S."/>
            <person name="Geurts R."/>
        </authorList>
    </citation>
    <scope>NUCLEOTIDE SEQUENCE [LARGE SCALE GENOMIC DNA]</scope>
    <source>
        <strain evidence="2">cv. RG33-2</strain>
    </source>
</reference>
<gene>
    <name evidence="1" type="ORF">TorRG33x02_288190</name>
</gene>
<dbReference type="EMBL" id="JXTC01000375">
    <property type="protein sequence ID" value="PON59497.1"/>
    <property type="molecule type" value="Genomic_DNA"/>
</dbReference>
<protein>
    <submittedName>
        <fullName evidence="1">Coatomer beta subunit</fullName>
    </submittedName>
</protein>
<dbReference type="Proteomes" id="UP000237000">
    <property type="component" value="Unassembled WGS sequence"/>
</dbReference>
<sequence>MEKMEMKQETPPVLKVLEALKQACHDLEANPSLDSDDSNSSAIKALLELETESDTILSKDPNLSTLSQLLARLKTLVQTLQSSRARHGLASFLTRRVSTHSLSRVAASIGSEIQAWIDRETVGALTRGLRDPFEDEDELTRLLTQFEDRVSDGFDRELQDLVLKSKLFSSLESILCNPSSSSRRIREHSALAIAGLIRFNKDVFVGQVLMGPTIKALVTMASARSIRVLCSLIRSIKSPLVDEIESNGQIPKIICLLSSQDLAIRVLAFDCVLEIGYFGRKEAIDAVLEEDLIRKLVELQRSELGGDLIDLGRFENEDGDDGDEDSREVSVGGVQVKKTERRRRGEKGFLESHPFASCVARFAVQLEVGEGLRQRERRAFKQQILVRVREASVSDAEAATIVAEVLWGSSP</sequence>
<evidence type="ECO:0000313" key="1">
    <source>
        <dbReference type="EMBL" id="PON59497.1"/>
    </source>
</evidence>
<dbReference type="PANTHER" id="PTHR35834">
    <property type="entry name" value="ARMADILLO-TYPE FOLD PROTEIN-RELATED"/>
    <property type="match status" value="1"/>
</dbReference>
<evidence type="ECO:0000313" key="2">
    <source>
        <dbReference type="Proteomes" id="UP000237000"/>
    </source>
</evidence>
<dbReference type="InParanoid" id="A0A2P5CEQ0"/>
<dbReference type="Gene3D" id="1.25.10.10">
    <property type="entry name" value="Leucine-rich Repeat Variant"/>
    <property type="match status" value="1"/>
</dbReference>
<dbReference type="SUPFAM" id="SSF48371">
    <property type="entry name" value="ARM repeat"/>
    <property type="match status" value="1"/>
</dbReference>
<organism evidence="1 2">
    <name type="scientific">Trema orientale</name>
    <name type="common">Charcoal tree</name>
    <name type="synonym">Celtis orientalis</name>
    <dbReference type="NCBI Taxonomy" id="63057"/>
    <lineage>
        <taxon>Eukaryota</taxon>
        <taxon>Viridiplantae</taxon>
        <taxon>Streptophyta</taxon>
        <taxon>Embryophyta</taxon>
        <taxon>Tracheophyta</taxon>
        <taxon>Spermatophyta</taxon>
        <taxon>Magnoliopsida</taxon>
        <taxon>eudicotyledons</taxon>
        <taxon>Gunneridae</taxon>
        <taxon>Pentapetalae</taxon>
        <taxon>rosids</taxon>
        <taxon>fabids</taxon>
        <taxon>Rosales</taxon>
        <taxon>Cannabaceae</taxon>
        <taxon>Trema</taxon>
    </lineage>
</organism>
<dbReference type="OrthoDB" id="779821at2759"/>
<dbReference type="InterPro" id="IPR016024">
    <property type="entry name" value="ARM-type_fold"/>
</dbReference>
<dbReference type="PANTHER" id="PTHR35834:SF2">
    <property type="entry name" value="ATAXIN-10 DOMAIN-CONTAINING PROTEIN"/>
    <property type="match status" value="1"/>
</dbReference>
<keyword evidence="2" id="KW-1185">Reference proteome</keyword>
<name>A0A2P5CEQ0_TREOI</name>
<accession>A0A2P5CEQ0</accession>
<dbReference type="InterPro" id="IPR011989">
    <property type="entry name" value="ARM-like"/>
</dbReference>
<comment type="caution">
    <text evidence="1">The sequence shown here is derived from an EMBL/GenBank/DDBJ whole genome shotgun (WGS) entry which is preliminary data.</text>
</comment>
<dbReference type="AlphaFoldDB" id="A0A2P5CEQ0"/>
<proteinExistence type="predicted"/>